<comment type="caution">
    <text evidence="1">The sequence shown here is derived from an EMBL/GenBank/DDBJ whole genome shotgun (WGS) entry which is preliminary data.</text>
</comment>
<keyword evidence="2" id="KW-1185">Reference proteome</keyword>
<dbReference type="AlphaFoldDB" id="A0A4U0NNY3"/>
<accession>A0A4U0NNY3</accession>
<dbReference type="OrthoDB" id="710804at2"/>
<dbReference type="Proteomes" id="UP000306808">
    <property type="component" value="Unassembled WGS sequence"/>
</dbReference>
<dbReference type="EMBL" id="SUME01000010">
    <property type="protein sequence ID" value="TJZ51804.1"/>
    <property type="molecule type" value="Genomic_DNA"/>
</dbReference>
<gene>
    <name evidence="1" type="ORF">FAZ15_19855</name>
</gene>
<dbReference type="RefSeq" id="WP_136903113.1">
    <property type="nucleotide sequence ID" value="NZ_SUME01000010.1"/>
</dbReference>
<sequence length="91" mass="10510">MERRSHTVYTNSGQEILFEYNIADKDSNSFSIINIKQDGASIPDIFVSRPHDTDQPIFTSTEEERETKIGDENTPIMKFCRLILAEELEQN</sequence>
<name>A0A4U0NNY3_9SPHI</name>
<proteinExistence type="predicted"/>
<evidence type="ECO:0000313" key="1">
    <source>
        <dbReference type="EMBL" id="TJZ51804.1"/>
    </source>
</evidence>
<evidence type="ECO:0000313" key="2">
    <source>
        <dbReference type="Proteomes" id="UP000306808"/>
    </source>
</evidence>
<organism evidence="1 2">
    <name type="scientific">Sphingobacterium olei</name>
    <dbReference type="NCBI Taxonomy" id="2571155"/>
    <lineage>
        <taxon>Bacteria</taxon>
        <taxon>Pseudomonadati</taxon>
        <taxon>Bacteroidota</taxon>
        <taxon>Sphingobacteriia</taxon>
        <taxon>Sphingobacteriales</taxon>
        <taxon>Sphingobacteriaceae</taxon>
        <taxon>Sphingobacterium</taxon>
    </lineage>
</organism>
<protein>
    <submittedName>
        <fullName evidence="1">Uncharacterized protein</fullName>
    </submittedName>
</protein>
<reference evidence="1 2" key="1">
    <citation type="submission" date="2019-04" db="EMBL/GenBank/DDBJ databases">
        <title>Sphingobacterium olei sp. nov., isolated from oil-contaminated soil.</title>
        <authorList>
            <person name="Liu B."/>
        </authorList>
    </citation>
    <scope>NUCLEOTIDE SEQUENCE [LARGE SCALE GENOMIC DNA]</scope>
    <source>
        <strain evidence="1 2">HAL-9</strain>
    </source>
</reference>